<feature type="compositionally biased region" description="Basic residues" evidence="1">
    <location>
        <begin position="95"/>
        <end position="109"/>
    </location>
</feature>
<proteinExistence type="predicted"/>
<evidence type="ECO:0000313" key="2">
    <source>
        <dbReference type="EMBL" id="WXB92448.1"/>
    </source>
</evidence>
<protein>
    <recommendedName>
        <fullName evidence="4">Transposase</fullName>
    </recommendedName>
</protein>
<evidence type="ECO:0000256" key="1">
    <source>
        <dbReference type="SAM" id="MobiDB-lite"/>
    </source>
</evidence>
<reference evidence="2 3" key="1">
    <citation type="submission" date="2024-02" db="EMBL/GenBank/DDBJ databases">
        <title>Seven novel Bacillus-like species.</title>
        <authorList>
            <person name="Liu G."/>
        </authorList>
    </citation>
    <scope>NUCLEOTIDE SEQUENCE [LARGE SCALE GENOMIC DNA]</scope>
    <source>
        <strain evidence="2 3">FJAT-52991</strain>
    </source>
</reference>
<evidence type="ECO:0008006" key="4">
    <source>
        <dbReference type="Google" id="ProtNLM"/>
    </source>
</evidence>
<gene>
    <name evidence="2" type="ORF">WDJ61_14600</name>
</gene>
<organism evidence="2 3">
    <name type="scientific">Bacillus kandeliae</name>
    <dbReference type="NCBI Taxonomy" id="3129297"/>
    <lineage>
        <taxon>Bacteria</taxon>
        <taxon>Bacillati</taxon>
        <taxon>Bacillota</taxon>
        <taxon>Bacilli</taxon>
        <taxon>Bacillales</taxon>
        <taxon>Bacillaceae</taxon>
        <taxon>Bacillus</taxon>
    </lineage>
</organism>
<name>A0ABZ2N4C0_9BACI</name>
<evidence type="ECO:0000313" key="3">
    <source>
        <dbReference type="Proteomes" id="UP001387364"/>
    </source>
</evidence>
<feature type="region of interest" description="Disordered" evidence="1">
    <location>
        <begin position="89"/>
        <end position="109"/>
    </location>
</feature>
<dbReference type="RefSeq" id="WP_338750958.1">
    <property type="nucleotide sequence ID" value="NZ_CP147404.1"/>
</dbReference>
<accession>A0ABZ2N4C0</accession>
<sequence>MNDSESMLTYRKEERGSTLVAGNCSWTIEKRKQPFRLGRYKTDRRSGVLCHTDVTAYVRESGGQGKAEPTVQTRQANGQNIQEIARKVEETTLTSKKHHPQAKKRPLSD</sequence>
<keyword evidence="3" id="KW-1185">Reference proteome</keyword>
<dbReference type="Proteomes" id="UP001387364">
    <property type="component" value="Chromosome"/>
</dbReference>
<dbReference type="EMBL" id="CP147404">
    <property type="protein sequence ID" value="WXB92448.1"/>
    <property type="molecule type" value="Genomic_DNA"/>
</dbReference>